<proteinExistence type="predicted"/>
<keyword evidence="6" id="KW-1185">Reference proteome</keyword>
<dbReference type="SMART" id="SM00100">
    <property type="entry name" value="cNMP"/>
    <property type="match status" value="1"/>
</dbReference>
<evidence type="ECO:0000256" key="1">
    <source>
        <dbReference type="ARBA" id="ARBA00018719"/>
    </source>
</evidence>
<protein>
    <recommendedName>
        <fullName evidence="1">Thioredoxin reductase</fullName>
    </recommendedName>
</protein>
<name>A0A7W7AHU6_9SPHN</name>
<dbReference type="InterPro" id="IPR036188">
    <property type="entry name" value="FAD/NAD-bd_sf"/>
</dbReference>
<organism evidence="5 6">
    <name type="scientific">Sphingomonas abaci</name>
    <dbReference type="NCBI Taxonomy" id="237611"/>
    <lineage>
        <taxon>Bacteria</taxon>
        <taxon>Pseudomonadati</taxon>
        <taxon>Pseudomonadota</taxon>
        <taxon>Alphaproteobacteria</taxon>
        <taxon>Sphingomonadales</taxon>
        <taxon>Sphingomonadaceae</taxon>
        <taxon>Sphingomonas</taxon>
    </lineage>
</organism>
<dbReference type="PRINTS" id="PR00469">
    <property type="entry name" value="PNDRDTASEII"/>
</dbReference>
<dbReference type="InterPro" id="IPR014710">
    <property type="entry name" value="RmlC-like_jellyroll"/>
</dbReference>
<evidence type="ECO:0000259" key="4">
    <source>
        <dbReference type="PROSITE" id="PS50042"/>
    </source>
</evidence>
<accession>A0A7W7AHU6</accession>
<dbReference type="AlphaFoldDB" id="A0A7W7AHU6"/>
<comment type="caution">
    <text evidence="5">The sequence shown here is derived from an EMBL/GenBank/DDBJ whole genome shotgun (WGS) entry which is preliminary data.</text>
</comment>
<dbReference type="Gene3D" id="2.60.120.10">
    <property type="entry name" value="Jelly Rolls"/>
    <property type="match status" value="1"/>
</dbReference>
<evidence type="ECO:0000313" key="6">
    <source>
        <dbReference type="Proteomes" id="UP000574769"/>
    </source>
</evidence>
<dbReference type="GO" id="GO:0016491">
    <property type="term" value="F:oxidoreductase activity"/>
    <property type="evidence" value="ECO:0007669"/>
    <property type="project" value="UniProtKB-KW"/>
</dbReference>
<dbReference type="InterPro" id="IPR050097">
    <property type="entry name" value="Ferredoxin-NADP_redctase_2"/>
</dbReference>
<evidence type="ECO:0000256" key="3">
    <source>
        <dbReference type="ARBA" id="ARBA00023002"/>
    </source>
</evidence>
<feature type="domain" description="Cyclic nucleotide-binding" evidence="4">
    <location>
        <begin position="31"/>
        <end position="114"/>
    </location>
</feature>
<dbReference type="RefSeq" id="WP_184112940.1">
    <property type="nucleotide sequence ID" value="NZ_JACHNY010000002.1"/>
</dbReference>
<sequence>METIGRDLKEMQRIPLAPGHVAALRAAGVDRRYKAGDWLAEVGAPADRFVYVEAGEVEVVNPFTGDRLVPSTLGPTQFMGEVSLLSGGNWSMPMRAVSETQVIEVPRDRMLHLMSAIPEMSDIVITVLAARRRRQLESSDAMLVLVGEEDDRAVRQVAEFAARNRIPYRSHPVRSVEAAAVATSCGTPADAPVVVFGRDLVVTDPTPEKVARLLGLDQDLPDDAAFDVLIVGAGPAGVAAGVYAGAEGLRALVVDETAIGGQAGTSSRIENYMGFPTGISGGDLVWRGEIQAMKFGTRFVMPRRVASLETLEAGGFCATFANGQRVRATTVVVATGVQYRRLPIDRLAALEGSGIYYAATESEARFCRDGEVVVIGGGNSAGQAAMYLSRVARRVRLLVRGSTLATSMSHYLSSRLAADPAITIDYGAQVTAVHGDATLEAVTIRNHEGERTIPSCAMFVMVGAAPNTSWLADLVALDDKGFILTGTAVGADSPYATSCPGIFAVGDVRAGSTKRVASSVGEGSVVISKVWDAVRR</sequence>
<keyword evidence="3 5" id="KW-0560">Oxidoreductase</keyword>
<evidence type="ECO:0000313" key="5">
    <source>
        <dbReference type="EMBL" id="MBB4617287.1"/>
    </source>
</evidence>
<reference evidence="5 6" key="1">
    <citation type="submission" date="2020-08" db="EMBL/GenBank/DDBJ databases">
        <title>Genomic Encyclopedia of Type Strains, Phase IV (KMG-IV): sequencing the most valuable type-strain genomes for metagenomic binning, comparative biology and taxonomic classification.</title>
        <authorList>
            <person name="Goeker M."/>
        </authorList>
    </citation>
    <scope>NUCLEOTIDE SEQUENCE [LARGE SCALE GENOMIC DNA]</scope>
    <source>
        <strain evidence="5 6">DSM 15867</strain>
    </source>
</reference>
<dbReference type="Pfam" id="PF00027">
    <property type="entry name" value="cNMP_binding"/>
    <property type="match status" value="1"/>
</dbReference>
<dbReference type="Gene3D" id="3.50.50.60">
    <property type="entry name" value="FAD/NAD(P)-binding domain"/>
    <property type="match status" value="2"/>
</dbReference>
<dbReference type="CDD" id="cd00038">
    <property type="entry name" value="CAP_ED"/>
    <property type="match status" value="1"/>
</dbReference>
<dbReference type="InterPro" id="IPR023753">
    <property type="entry name" value="FAD/NAD-binding_dom"/>
</dbReference>
<gene>
    <name evidence="5" type="ORF">GGQ96_001407</name>
</gene>
<dbReference type="Pfam" id="PF07992">
    <property type="entry name" value="Pyr_redox_2"/>
    <property type="match status" value="1"/>
</dbReference>
<dbReference type="PANTHER" id="PTHR48105">
    <property type="entry name" value="THIOREDOXIN REDUCTASE 1-RELATED-RELATED"/>
    <property type="match status" value="1"/>
</dbReference>
<evidence type="ECO:0000256" key="2">
    <source>
        <dbReference type="ARBA" id="ARBA00022630"/>
    </source>
</evidence>
<dbReference type="EMBL" id="JACHNY010000002">
    <property type="protein sequence ID" value="MBB4617287.1"/>
    <property type="molecule type" value="Genomic_DNA"/>
</dbReference>
<dbReference type="SUPFAM" id="SSF51206">
    <property type="entry name" value="cAMP-binding domain-like"/>
    <property type="match status" value="1"/>
</dbReference>
<dbReference type="Proteomes" id="UP000574769">
    <property type="component" value="Unassembled WGS sequence"/>
</dbReference>
<dbReference type="PRINTS" id="PR00368">
    <property type="entry name" value="FADPNR"/>
</dbReference>
<dbReference type="InterPro" id="IPR000595">
    <property type="entry name" value="cNMP-bd_dom"/>
</dbReference>
<keyword evidence="2" id="KW-0285">Flavoprotein</keyword>
<dbReference type="InterPro" id="IPR018490">
    <property type="entry name" value="cNMP-bd_dom_sf"/>
</dbReference>
<dbReference type="PROSITE" id="PS50042">
    <property type="entry name" value="CNMP_BINDING_3"/>
    <property type="match status" value="1"/>
</dbReference>
<dbReference type="SUPFAM" id="SSF51905">
    <property type="entry name" value="FAD/NAD(P)-binding domain"/>
    <property type="match status" value="1"/>
</dbReference>